<dbReference type="Proteomes" id="UP001595916">
    <property type="component" value="Unassembled WGS sequence"/>
</dbReference>
<dbReference type="InterPro" id="IPR025857">
    <property type="entry name" value="MacB_PCD"/>
</dbReference>
<dbReference type="Pfam" id="PF12704">
    <property type="entry name" value="MacB_PCD"/>
    <property type="match status" value="1"/>
</dbReference>
<accession>A0ABV9QN46</accession>
<comment type="subcellular location">
    <subcellularLocation>
        <location evidence="1">Cell membrane</location>
        <topology evidence="1">Multi-pass membrane protein</topology>
    </subcellularLocation>
</comment>
<evidence type="ECO:0000313" key="10">
    <source>
        <dbReference type="EMBL" id="MFC4805111.1"/>
    </source>
</evidence>
<organism evidence="10 11">
    <name type="scientific">Filifactor villosus</name>
    <dbReference type="NCBI Taxonomy" id="29374"/>
    <lineage>
        <taxon>Bacteria</taxon>
        <taxon>Bacillati</taxon>
        <taxon>Bacillota</taxon>
        <taxon>Clostridia</taxon>
        <taxon>Peptostreptococcales</taxon>
        <taxon>Filifactoraceae</taxon>
        <taxon>Filifactor</taxon>
    </lineage>
</organism>
<feature type="transmembrane region" description="Helical" evidence="7">
    <location>
        <begin position="372"/>
        <end position="391"/>
    </location>
</feature>
<gene>
    <name evidence="10" type="ORF">ACFO4R_08445</name>
</gene>
<evidence type="ECO:0000256" key="5">
    <source>
        <dbReference type="ARBA" id="ARBA00023136"/>
    </source>
</evidence>
<evidence type="ECO:0000256" key="1">
    <source>
        <dbReference type="ARBA" id="ARBA00004651"/>
    </source>
</evidence>
<protein>
    <submittedName>
        <fullName evidence="10">ABC transporter permease</fullName>
    </submittedName>
</protein>
<evidence type="ECO:0000256" key="2">
    <source>
        <dbReference type="ARBA" id="ARBA00022475"/>
    </source>
</evidence>
<evidence type="ECO:0000256" key="7">
    <source>
        <dbReference type="SAM" id="Phobius"/>
    </source>
</evidence>
<comment type="similarity">
    <text evidence="6">Belongs to the ABC-4 integral membrane protein family.</text>
</comment>
<sequence>MLIKESFLLALSSIRMNKMRSFLTMLGIIIGIGSVIGISSIGTTIKASFSKEFEAFGLNGIDIYLNWENGGQEETAYFKAEEDFPALRQKFGDKIVYIAPPSGEGSTSELKINSKNYKLSLNGVDVGYLSTVPNMVMVKGRMINEEDIEKQKDVIVIDKDFAMEVSGTTDVIGQRINVNLDGNLKEMTIVGVYEFKISAFARQMGAGRNGQTKISFVPYTLYGSSWTTTYISMYLNRDYDIEKVQAEIEKFLYEMKEQKEGTYKVYSAQQEANQINEILGTLSLGIGAIAAISLLVGGIGIMNIMLVSVTERTREIGIRKSLGAKTGNILFQFLIEASILSLIGGIIGILLGLGIGRIGAYFVKTSMVIDPVTIIGAVIFSSLVGLFFGLYPARKAAKLDPIEALRYE</sequence>
<dbReference type="PANTHER" id="PTHR30572">
    <property type="entry name" value="MEMBRANE COMPONENT OF TRANSPORTER-RELATED"/>
    <property type="match status" value="1"/>
</dbReference>
<keyword evidence="5 7" id="KW-0472">Membrane</keyword>
<feature type="transmembrane region" description="Helical" evidence="7">
    <location>
        <begin position="21"/>
        <end position="42"/>
    </location>
</feature>
<keyword evidence="11" id="KW-1185">Reference proteome</keyword>
<dbReference type="Pfam" id="PF02687">
    <property type="entry name" value="FtsX"/>
    <property type="match status" value="1"/>
</dbReference>
<keyword evidence="3 7" id="KW-0812">Transmembrane</keyword>
<dbReference type="EMBL" id="JBHSHL010000033">
    <property type="protein sequence ID" value="MFC4805111.1"/>
    <property type="molecule type" value="Genomic_DNA"/>
</dbReference>
<dbReference type="RefSeq" id="WP_379788648.1">
    <property type="nucleotide sequence ID" value="NZ_JBHSHL010000033.1"/>
</dbReference>
<evidence type="ECO:0000259" key="8">
    <source>
        <dbReference type="Pfam" id="PF02687"/>
    </source>
</evidence>
<name>A0ABV9QN46_9FIRM</name>
<dbReference type="InterPro" id="IPR050250">
    <property type="entry name" value="Macrolide_Exporter_MacB"/>
</dbReference>
<evidence type="ECO:0000256" key="3">
    <source>
        <dbReference type="ARBA" id="ARBA00022692"/>
    </source>
</evidence>
<evidence type="ECO:0000259" key="9">
    <source>
        <dbReference type="Pfam" id="PF12704"/>
    </source>
</evidence>
<reference evidence="11" key="1">
    <citation type="journal article" date="2019" name="Int. J. Syst. Evol. Microbiol.">
        <title>The Global Catalogue of Microorganisms (GCM) 10K type strain sequencing project: providing services to taxonomists for standard genome sequencing and annotation.</title>
        <authorList>
            <consortium name="The Broad Institute Genomics Platform"/>
            <consortium name="The Broad Institute Genome Sequencing Center for Infectious Disease"/>
            <person name="Wu L."/>
            <person name="Ma J."/>
        </authorList>
    </citation>
    <scope>NUCLEOTIDE SEQUENCE [LARGE SCALE GENOMIC DNA]</scope>
    <source>
        <strain evidence="11">CCUG 46385</strain>
    </source>
</reference>
<evidence type="ECO:0000313" key="11">
    <source>
        <dbReference type="Proteomes" id="UP001595916"/>
    </source>
</evidence>
<keyword evidence="4 7" id="KW-1133">Transmembrane helix</keyword>
<evidence type="ECO:0000256" key="6">
    <source>
        <dbReference type="ARBA" id="ARBA00038076"/>
    </source>
</evidence>
<keyword evidence="2" id="KW-1003">Cell membrane</keyword>
<feature type="domain" description="ABC3 transporter permease C-terminal" evidence="8">
    <location>
        <begin position="288"/>
        <end position="401"/>
    </location>
</feature>
<feature type="domain" description="MacB-like periplasmic core" evidence="9">
    <location>
        <begin position="21"/>
        <end position="250"/>
    </location>
</feature>
<comment type="caution">
    <text evidence="10">The sequence shown here is derived from an EMBL/GenBank/DDBJ whole genome shotgun (WGS) entry which is preliminary data.</text>
</comment>
<evidence type="ECO:0000256" key="4">
    <source>
        <dbReference type="ARBA" id="ARBA00022989"/>
    </source>
</evidence>
<dbReference type="PANTHER" id="PTHR30572:SF4">
    <property type="entry name" value="ABC TRANSPORTER PERMEASE YTRF"/>
    <property type="match status" value="1"/>
</dbReference>
<feature type="transmembrane region" description="Helical" evidence="7">
    <location>
        <begin position="329"/>
        <end position="352"/>
    </location>
</feature>
<feature type="transmembrane region" description="Helical" evidence="7">
    <location>
        <begin position="284"/>
        <end position="309"/>
    </location>
</feature>
<proteinExistence type="inferred from homology"/>
<dbReference type="InterPro" id="IPR003838">
    <property type="entry name" value="ABC3_permease_C"/>
</dbReference>